<evidence type="ECO:0000313" key="2">
    <source>
        <dbReference type="Proteomes" id="UP000007953"/>
    </source>
</evidence>
<reference evidence="1 2" key="1">
    <citation type="journal article" date="2011" name="J. Bacteriol.">
        <title>Complete genome sequence of the plant pathogen Ralstonia solanacearum strain Po82.</title>
        <authorList>
            <person name="Xu J."/>
            <person name="Zheng H.J."/>
            <person name="Liu L."/>
            <person name="Pan Z.C."/>
            <person name="Prior P."/>
            <person name="Tang B."/>
            <person name="Xu J.S."/>
            <person name="Zhang H."/>
            <person name="Tian Q."/>
            <person name="Zhang L.Q."/>
            <person name="Feng J."/>
        </authorList>
    </citation>
    <scope>NUCLEOTIDE SEQUENCE [LARGE SCALE GENOMIC DNA]</scope>
    <source>
        <strain evidence="2">Po82</strain>
    </source>
</reference>
<evidence type="ECO:0000313" key="1">
    <source>
        <dbReference type="EMBL" id="AEG71479.1"/>
    </source>
</evidence>
<gene>
    <name evidence="1" type="ordered locus">RSPO_m00841</name>
</gene>
<dbReference type="PATRIC" id="fig|1031711.3.peg.4054"/>
<dbReference type="HOGENOM" id="CLU_1894498_0_0_4"/>
<name>F6GA35_RALS8</name>
<dbReference type="Proteomes" id="UP000007953">
    <property type="component" value="Plasmid megaplasmid"/>
</dbReference>
<dbReference type="EMBL" id="CP002820">
    <property type="protein sequence ID" value="AEG71479.1"/>
    <property type="molecule type" value="Genomic_DNA"/>
</dbReference>
<accession>F6GA35</accession>
<proteinExistence type="predicted"/>
<sequence>MSRRPTRHVRPARRPDPTCHFPQAVCCLPRHNATSGAWHGTCLSECNHRFTTGDAMRHPDQHAASRHRQSDTARLIADTVPFHIDRGGRRIEATYSTRNGIVTVCHQGKSLSTYSPEADQQAVARKLLSVMLTI</sequence>
<organism evidence="1 2">
    <name type="scientific">Ralstonia solanacearum (strain Po82)</name>
    <dbReference type="NCBI Taxonomy" id="1031711"/>
    <lineage>
        <taxon>Bacteria</taxon>
        <taxon>Pseudomonadati</taxon>
        <taxon>Pseudomonadota</taxon>
        <taxon>Betaproteobacteria</taxon>
        <taxon>Burkholderiales</taxon>
        <taxon>Burkholderiaceae</taxon>
        <taxon>Ralstonia</taxon>
        <taxon>Ralstonia solanacearum species complex</taxon>
    </lineage>
</organism>
<dbReference type="KEGG" id="rsn:RSPO_m00841"/>
<dbReference type="AlphaFoldDB" id="F6GA35"/>
<protein>
    <submittedName>
        <fullName evidence="1">Uncharacterized protein</fullName>
    </submittedName>
</protein>
<geneLocation type="plasmid" evidence="2"/>
<keyword evidence="1" id="KW-0614">Plasmid</keyword>